<dbReference type="GO" id="GO:0009279">
    <property type="term" value="C:cell outer membrane"/>
    <property type="evidence" value="ECO:0007669"/>
    <property type="project" value="UniProtKB-SubCell"/>
</dbReference>
<dbReference type="Gene3D" id="2.40.170.20">
    <property type="entry name" value="TonB-dependent receptor, beta-barrel domain"/>
    <property type="match status" value="1"/>
</dbReference>
<dbReference type="OrthoDB" id="127311at2"/>
<dbReference type="PANTHER" id="PTHR32552">
    <property type="entry name" value="FERRICHROME IRON RECEPTOR-RELATED"/>
    <property type="match status" value="1"/>
</dbReference>
<evidence type="ECO:0000313" key="16">
    <source>
        <dbReference type="EMBL" id="ALH78853.1"/>
    </source>
</evidence>
<evidence type="ECO:0000259" key="15">
    <source>
        <dbReference type="Pfam" id="PF07715"/>
    </source>
</evidence>
<evidence type="ECO:0000256" key="13">
    <source>
        <dbReference type="SAM" id="SignalP"/>
    </source>
</evidence>
<keyword evidence="8 12" id="KW-0798">TonB box</keyword>
<dbReference type="PROSITE" id="PS52016">
    <property type="entry name" value="TONB_DEPENDENT_REC_3"/>
    <property type="match status" value="1"/>
</dbReference>
<evidence type="ECO:0000256" key="2">
    <source>
        <dbReference type="ARBA" id="ARBA00022448"/>
    </source>
</evidence>
<organism evidence="16 17">
    <name type="scientific">Sphingopyxis macrogoltabida</name>
    <name type="common">Sphingomonas macrogoltabidus</name>
    <dbReference type="NCBI Taxonomy" id="33050"/>
    <lineage>
        <taxon>Bacteria</taxon>
        <taxon>Pseudomonadati</taxon>
        <taxon>Pseudomonadota</taxon>
        <taxon>Alphaproteobacteria</taxon>
        <taxon>Sphingomonadales</taxon>
        <taxon>Sphingomonadaceae</taxon>
        <taxon>Sphingopyxis</taxon>
    </lineage>
</organism>
<evidence type="ECO:0008006" key="18">
    <source>
        <dbReference type="Google" id="ProtNLM"/>
    </source>
</evidence>
<dbReference type="Pfam" id="PF00593">
    <property type="entry name" value="TonB_dep_Rec_b-barrel"/>
    <property type="match status" value="1"/>
</dbReference>
<evidence type="ECO:0000259" key="14">
    <source>
        <dbReference type="Pfam" id="PF00593"/>
    </source>
</evidence>
<feature type="signal peptide" evidence="13">
    <location>
        <begin position="1"/>
        <end position="28"/>
    </location>
</feature>
<keyword evidence="7" id="KW-0406">Ion transport</keyword>
<keyword evidence="2 11" id="KW-0813">Transport</keyword>
<evidence type="ECO:0000256" key="3">
    <source>
        <dbReference type="ARBA" id="ARBA00022452"/>
    </source>
</evidence>
<evidence type="ECO:0000256" key="5">
    <source>
        <dbReference type="ARBA" id="ARBA00022692"/>
    </source>
</evidence>
<dbReference type="InterPro" id="IPR012910">
    <property type="entry name" value="Plug_dom"/>
</dbReference>
<accession>A0A0N9UIT3</accession>
<dbReference type="InterPro" id="IPR039426">
    <property type="entry name" value="TonB-dep_rcpt-like"/>
</dbReference>
<keyword evidence="10 11" id="KW-0998">Cell outer membrane</keyword>
<dbReference type="InterPro" id="IPR000531">
    <property type="entry name" value="Beta-barrel_TonB"/>
</dbReference>
<evidence type="ECO:0000256" key="10">
    <source>
        <dbReference type="ARBA" id="ARBA00023237"/>
    </source>
</evidence>
<evidence type="ECO:0000256" key="7">
    <source>
        <dbReference type="ARBA" id="ARBA00023065"/>
    </source>
</evidence>
<comment type="subcellular location">
    <subcellularLocation>
        <location evidence="1 11">Cell outer membrane</location>
        <topology evidence="1 11">Multi-pass membrane protein</topology>
    </subcellularLocation>
</comment>
<evidence type="ECO:0000256" key="1">
    <source>
        <dbReference type="ARBA" id="ARBA00004571"/>
    </source>
</evidence>
<dbReference type="RefSeq" id="WP_054586383.1">
    <property type="nucleotide sequence ID" value="NZ_CP012700.1"/>
</dbReference>
<dbReference type="Pfam" id="PF07715">
    <property type="entry name" value="Plug"/>
    <property type="match status" value="1"/>
</dbReference>
<feature type="domain" description="TonB-dependent receptor plug" evidence="15">
    <location>
        <begin position="56"/>
        <end position="166"/>
    </location>
</feature>
<feature type="domain" description="TonB-dependent receptor-like beta-barrel" evidence="14">
    <location>
        <begin position="286"/>
        <end position="683"/>
    </location>
</feature>
<sequence length="758" mass="81714">MRHFPSATAIAPVLVALAAAGWAAPAAAQDASAAPVAEDSGLGDIIVTAQRREESLQDVPVSVSVLSGGTLDAITSSGSDVRVLAGRVPSLNIESSFGRTFPRFYIRGLGNTDFDLNASQPVSLVYDDVVLENPILKGFPIFDLDRVEVLRGPQGTLFGRNTPAGIVKFDTVKPGKTGGYARVSYGRYGNSQVEVAAGAADDSGFSVRLSGLYQHRDDWVDNIATTKSKDLGGYDDIAARLQLQYESGPFTGRLTGQVRVYDGSAIIFRANTQVPGSNKLVGLGGAGTKFERDKVWQDGLNFQKLNTYNVGLNLEYDFGPVTAYSITSYWNGNFRSRGDIDGGFGAVFLPESGPGLIPFQAQSQDNVPSLDQFTQEIRIASNNSGGLGYQFGAFYFNEDLDISSFEFGGPTDATPSAIAVQRQESEAYGIFGSVNYAFDNGLKLQAGARYNHDTRDFVASRPVETRPIFVVNPNTPVPPQAATVKGKLLTWDASATWEATDGFNIYARVARGYRAPSVQGRLTFSRVISTADQEETMSYEAGIKTSFLDNRVRFNLTGYYFDTKDLQLTAVGGTSNVASLLNVDAKGHGIEAELQAAPATGLTFSVGGAWNIAKIDDANAFVAGCGSATPCTVLDPQRPGSPGIYSIDGNQLPQSPKWTVNWTAGYEFPVGNGAIYAFTDWYYRSKIQFFLYQSVEFSDDKLLEGGLRVGYRTDRFDIAGFVRNITNDASPTGGIDFNNITSYVNEPRIWGVEAGVKF</sequence>
<proteinExistence type="inferred from homology"/>
<dbReference type="Proteomes" id="UP000058074">
    <property type="component" value="Chromosome"/>
</dbReference>
<keyword evidence="6" id="KW-0408">Iron</keyword>
<dbReference type="GO" id="GO:0006826">
    <property type="term" value="P:iron ion transport"/>
    <property type="evidence" value="ECO:0007669"/>
    <property type="project" value="UniProtKB-KW"/>
</dbReference>
<feature type="chain" id="PRO_5006038954" description="TonB-dependent receptor" evidence="13">
    <location>
        <begin position="29"/>
        <end position="758"/>
    </location>
</feature>
<evidence type="ECO:0000256" key="12">
    <source>
        <dbReference type="RuleBase" id="RU003357"/>
    </source>
</evidence>
<dbReference type="SUPFAM" id="SSF56935">
    <property type="entry name" value="Porins"/>
    <property type="match status" value="1"/>
</dbReference>
<reference evidence="16 17" key="1">
    <citation type="journal article" date="2015" name="Genome Announc.">
        <title>Complete Genome Sequence of Polypropylene Glycol- and Polyethylene Glycol-Degrading Sphingopyxis macrogoltabida Strain EY-1.</title>
        <authorList>
            <person name="Ohtsubo Y."/>
            <person name="Nagata Y."/>
            <person name="Numata M."/>
            <person name="Tsuchikane K."/>
            <person name="Hosoyama A."/>
            <person name="Yamazoe A."/>
            <person name="Tsuda M."/>
            <person name="Fujita N."/>
            <person name="Kawai F."/>
        </authorList>
    </citation>
    <scope>NUCLEOTIDE SEQUENCE [LARGE SCALE GENOMIC DNA]</scope>
    <source>
        <strain evidence="16 17">EY-1</strain>
    </source>
</reference>
<evidence type="ECO:0000256" key="8">
    <source>
        <dbReference type="ARBA" id="ARBA00023077"/>
    </source>
</evidence>
<evidence type="ECO:0000313" key="17">
    <source>
        <dbReference type="Proteomes" id="UP000058074"/>
    </source>
</evidence>
<keyword evidence="3 11" id="KW-1134">Transmembrane beta strand</keyword>
<dbReference type="InterPro" id="IPR036942">
    <property type="entry name" value="Beta-barrel_TonB_sf"/>
</dbReference>
<dbReference type="KEGG" id="smag:AN936_00210"/>
<protein>
    <recommendedName>
        <fullName evidence="18">TonB-dependent receptor</fullName>
    </recommendedName>
</protein>
<gene>
    <name evidence="16" type="ORF">AN936_00210</name>
</gene>
<dbReference type="AlphaFoldDB" id="A0A0N9UIT3"/>
<dbReference type="PANTHER" id="PTHR32552:SF81">
    <property type="entry name" value="TONB-DEPENDENT OUTER MEMBRANE RECEPTOR"/>
    <property type="match status" value="1"/>
</dbReference>
<evidence type="ECO:0000256" key="4">
    <source>
        <dbReference type="ARBA" id="ARBA00022496"/>
    </source>
</evidence>
<evidence type="ECO:0000256" key="9">
    <source>
        <dbReference type="ARBA" id="ARBA00023136"/>
    </source>
</evidence>
<keyword evidence="4" id="KW-0410">Iron transport</keyword>
<evidence type="ECO:0000256" key="6">
    <source>
        <dbReference type="ARBA" id="ARBA00023004"/>
    </source>
</evidence>
<dbReference type="PATRIC" id="fig|33050.5.peg.44"/>
<keyword evidence="13" id="KW-0732">Signal</keyword>
<dbReference type="EMBL" id="CP012700">
    <property type="protein sequence ID" value="ALH78853.1"/>
    <property type="molecule type" value="Genomic_DNA"/>
</dbReference>
<keyword evidence="9 11" id="KW-0472">Membrane</keyword>
<keyword evidence="5 11" id="KW-0812">Transmembrane</keyword>
<name>A0A0N9UIT3_SPHMC</name>
<evidence type="ECO:0000256" key="11">
    <source>
        <dbReference type="PROSITE-ProRule" id="PRU01360"/>
    </source>
</evidence>
<comment type="similarity">
    <text evidence="11 12">Belongs to the TonB-dependent receptor family.</text>
</comment>